<evidence type="ECO:0000256" key="4">
    <source>
        <dbReference type="ARBA" id="ARBA00011931"/>
    </source>
</evidence>
<gene>
    <name evidence="8" type="ORF">FE782_19005</name>
</gene>
<comment type="function">
    <text evidence="2">Involved in resistance to gentamicin, tobramycin, and kanamycin. Tobramycin and kanamycin resistance is due to the ACC activity, specified by N-terminal region. The C-terminal region is a kinase that phosphorylates several 4,6-disubstituted aminoglycosides.</text>
</comment>
<accession>A0A5R9G356</accession>
<comment type="similarity">
    <text evidence="3">In the C-terminal section; belongs to the aminoglycoside phosphotransferase family.</text>
</comment>
<dbReference type="Pfam" id="PF01636">
    <property type="entry name" value="APH"/>
    <property type="match status" value="1"/>
</dbReference>
<dbReference type="Proteomes" id="UP000309676">
    <property type="component" value="Unassembled WGS sequence"/>
</dbReference>
<evidence type="ECO:0000313" key="8">
    <source>
        <dbReference type="EMBL" id="TLS50787.1"/>
    </source>
</evidence>
<sequence length="465" mass="52406">MNSTIIRNERVALRRTSGEADLNFVVSAERDEANRPYITPWELERHREAATDDDMLHLIIEGAGGERAGFAILLGTASVRGTIELLRLVVTAKGKGYGKAALQAVQAYAFRERHARRLWLDVKERNARARNLYETMGFRVEGRMRDVCREEEGYESLLIMSILEHEYDPDANAREPAPEEALESLRKRGIVPASSVLSPRMAGKTDGRVYAIASDGLPRFMLKYDVPDYIRTAATFLREHARSGWMPEVRYIDPEYRYFVYDYVPGRPGAEAISVPKAEWMGALMRNVVNRYRLSSATQGWGWLDEMRAPTWAAFLERRIGEARRRIGDMLPMEDHLAALRMVDAKHGADPEPYSLHGDCGAHNFLFGDVGLIGVIDPSPMIGPPLYDALFAFCSTPDDLTPEALEASLRDLDPKFLPDGDSVSLATGMLLALYARISTCAKYGMDPTEYLRAWSWWKQRAGLRP</sequence>
<evidence type="ECO:0000256" key="6">
    <source>
        <dbReference type="ARBA" id="ARBA00023268"/>
    </source>
</evidence>
<reference evidence="8 9" key="1">
    <citation type="submission" date="2019-05" db="EMBL/GenBank/DDBJ databases">
        <authorList>
            <person name="Narsing Rao M.P."/>
            <person name="Li W.J."/>
        </authorList>
    </citation>
    <scope>NUCLEOTIDE SEQUENCE [LARGE SCALE GENOMIC DNA]</scope>
    <source>
        <strain evidence="8 9">SYSU_K30003</strain>
    </source>
</reference>
<evidence type="ECO:0000256" key="5">
    <source>
        <dbReference type="ARBA" id="ARBA00014467"/>
    </source>
</evidence>
<evidence type="ECO:0000256" key="2">
    <source>
        <dbReference type="ARBA" id="ARBA00002498"/>
    </source>
</evidence>
<feature type="domain" description="N-acetyltransferase" evidence="7">
    <location>
        <begin position="11"/>
        <end position="160"/>
    </location>
</feature>
<keyword evidence="8" id="KW-0808">Transferase</keyword>
<evidence type="ECO:0000256" key="3">
    <source>
        <dbReference type="ARBA" id="ARBA00008487"/>
    </source>
</evidence>
<keyword evidence="9" id="KW-1185">Reference proteome</keyword>
<dbReference type="PROSITE" id="PS51186">
    <property type="entry name" value="GNAT"/>
    <property type="match status" value="1"/>
</dbReference>
<dbReference type="OrthoDB" id="2363646at2"/>
<dbReference type="CDD" id="cd04301">
    <property type="entry name" value="NAT_SF"/>
    <property type="match status" value="1"/>
</dbReference>
<comment type="catalytic activity">
    <reaction evidence="1">
        <text>a gentamycin + GTP = a gentamycin 2''-phosphate + GDP + H(+)</text>
        <dbReference type="Rhea" id="RHEA:48872"/>
        <dbReference type="ChEBI" id="CHEBI:15378"/>
        <dbReference type="ChEBI" id="CHEBI:37565"/>
        <dbReference type="ChEBI" id="CHEBI:58189"/>
        <dbReference type="ChEBI" id="CHEBI:90218"/>
        <dbReference type="ChEBI" id="CHEBI:90219"/>
        <dbReference type="EC" id="2.7.1.190"/>
    </reaction>
</comment>
<evidence type="ECO:0000256" key="1">
    <source>
        <dbReference type="ARBA" id="ARBA00001735"/>
    </source>
</evidence>
<dbReference type="GO" id="GO:0034071">
    <property type="term" value="F:aminoglycoside phosphotransferase activity"/>
    <property type="evidence" value="ECO:0007669"/>
    <property type="project" value="UniProtKB-EC"/>
</dbReference>
<dbReference type="PANTHER" id="PTHR43415:SF3">
    <property type="entry name" value="GNAT-FAMILY ACETYLTRANSFERASE"/>
    <property type="match status" value="1"/>
</dbReference>
<dbReference type="InterPro" id="IPR000182">
    <property type="entry name" value="GNAT_dom"/>
</dbReference>
<dbReference type="InterPro" id="IPR002575">
    <property type="entry name" value="Aminoglycoside_PTrfase"/>
</dbReference>
<name>A0A5R9G356_9BACL</name>
<dbReference type="Pfam" id="PF00583">
    <property type="entry name" value="Acetyltransf_1"/>
    <property type="match status" value="1"/>
</dbReference>
<dbReference type="PANTHER" id="PTHR43415">
    <property type="entry name" value="SPERMIDINE N(1)-ACETYLTRANSFERASE"/>
    <property type="match status" value="1"/>
</dbReference>
<dbReference type="RefSeq" id="WP_138195821.1">
    <property type="nucleotide sequence ID" value="NZ_VCIW01000013.1"/>
</dbReference>
<dbReference type="EC" id="2.7.1.190" evidence="4"/>
<dbReference type="SUPFAM" id="SSF56112">
    <property type="entry name" value="Protein kinase-like (PK-like)"/>
    <property type="match status" value="1"/>
</dbReference>
<dbReference type="InterPro" id="IPR011009">
    <property type="entry name" value="Kinase-like_dom_sf"/>
</dbReference>
<dbReference type="InterPro" id="IPR016181">
    <property type="entry name" value="Acyl_CoA_acyltransferase"/>
</dbReference>
<protein>
    <recommendedName>
        <fullName evidence="5">Bifunctional AAC/APH</fullName>
        <ecNumber evidence="4">2.7.1.190</ecNumber>
    </recommendedName>
</protein>
<organism evidence="8 9">
    <name type="scientific">Paenibacillus antri</name>
    <dbReference type="NCBI Taxonomy" id="2582848"/>
    <lineage>
        <taxon>Bacteria</taxon>
        <taxon>Bacillati</taxon>
        <taxon>Bacillota</taxon>
        <taxon>Bacilli</taxon>
        <taxon>Bacillales</taxon>
        <taxon>Paenibacillaceae</taxon>
        <taxon>Paenibacillus</taxon>
    </lineage>
</organism>
<evidence type="ECO:0000313" key="9">
    <source>
        <dbReference type="Proteomes" id="UP000309676"/>
    </source>
</evidence>
<comment type="caution">
    <text evidence="8">The sequence shown here is derived from an EMBL/GenBank/DDBJ whole genome shotgun (WGS) entry which is preliminary data.</text>
</comment>
<proteinExistence type="inferred from homology"/>
<dbReference type="GO" id="GO:0016747">
    <property type="term" value="F:acyltransferase activity, transferring groups other than amino-acyl groups"/>
    <property type="evidence" value="ECO:0007669"/>
    <property type="project" value="InterPro"/>
</dbReference>
<keyword evidence="6" id="KW-0511">Multifunctional enzyme</keyword>
<evidence type="ECO:0000259" key="7">
    <source>
        <dbReference type="PROSITE" id="PS51186"/>
    </source>
</evidence>
<dbReference type="EMBL" id="VCIW01000013">
    <property type="protein sequence ID" value="TLS50787.1"/>
    <property type="molecule type" value="Genomic_DNA"/>
</dbReference>
<dbReference type="AlphaFoldDB" id="A0A5R9G356"/>
<dbReference type="Gene3D" id="3.90.1200.10">
    <property type="match status" value="1"/>
</dbReference>
<dbReference type="Gene3D" id="3.40.630.30">
    <property type="match status" value="1"/>
</dbReference>
<dbReference type="SUPFAM" id="SSF55729">
    <property type="entry name" value="Acyl-CoA N-acyltransferases (Nat)"/>
    <property type="match status" value="1"/>
</dbReference>